<comment type="caution">
    <text evidence="2">The sequence shown here is derived from an EMBL/GenBank/DDBJ whole genome shotgun (WGS) entry which is preliminary data.</text>
</comment>
<reference evidence="2 3" key="2">
    <citation type="journal article" date="2017" name="Front. Plant Sci.">
        <title>Gene Classification and Mining of Molecular Markers Useful in Red Clover (Trifolium pratense) Breeding.</title>
        <authorList>
            <person name="Istvanek J."/>
            <person name="Dluhosova J."/>
            <person name="Dluhos P."/>
            <person name="Patkova L."/>
            <person name="Nedelnik J."/>
            <person name="Repkova J."/>
        </authorList>
    </citation>
    <scope>NUCLEOTIDE SEQUENCE [LARGE SCALE GENOMIC DNA]</scope>
    <source>
        <strain evidence="3">cv. Tatra</strain>
        <tissue evidence="2">Young leaves</tissue>
    </source>
</reference>
<dbReference type="GO" id="GO:0016874">
    <property type="term" value="F:ligase activity"/>
    <property type="evidence" value="ECO:0007669"/>
    <property type="project" value="UniProtKB-KW"/>
</dbReference>
<feature type="non-terminal residue" evidence="2">
    <location>
        <position position="1"/>
    </location>
</feature>
<accession>A0A2K3KKU3</accession>
<sequence length="83" mass="9192">ASKAKLIITQACYYHKVKEILLSLDNKKNKLVLIDSLPPSTTTSSDDDDDDDHVHFSTLIDAGDEKEELPPEDVKINPDDVVA</sequence>
<gene>
    <name evidence="2" type="ORF">L195_g063251</name>
</gene>
<feature type="region of interest" description="Disordered" evidence="1">
    <location>
        <begin position="37"/>
        <end position="83"/>
    </location>
</feature>
<dbReference type="Gene3D" id="3.40.50.980">
    <property type="match status" value="1"/>
</dbReference>
<reference evidence="2 3" key="1">
    <citation type="journal article" date="2014" name="Am. J. Bot.">
        <title>Genome assembly and annotation for red clover (Trifolium pratense; Fabaceae).</title>
        <authorList>
            <person name="Istvanek J."/>
            <person name="Jaros M."/>
            <person name="Krenek A."/>
            <person name="Repkova J."/>
        </authorList>
    </citation>
    <scope>NUCLEOTIDE SEQUENCE [LARGE SCALE GENOMIC DNA]</scope>
    <source>
        <strain evidence="3">cv. Tatra</strain>
        <tissue evidence="2">Young leaves</tissue>
    </source>
</reference>
<proteinExistence type="predicted"/>
<dbReference type="Proteomes" id="UP000236291">
    <property type="component" value="Unassembled WGS sequence"/>
</dbReference>
<evidence type="ECO:0000256" key="1">
    <source>
        <dbReference type="SAM" id="MobiDB-lite"/>
    </source>
</evidence>
<evidence type="ECO:0000313" key="3">
    <source>
        <dbReference type="Proteomes" id="UP000236291"/>
    </source>
</evidence>
<keyword evidence="2" id="KW-0436">Ligase</keyword>
<feature type="non-terminal residue" evidence="2">
    <location>
        <position position="83"/>
    </location>
</feature>
<protein>
    <submittedName>
        <fullName evidence="2">4-coumarate CoA ligase</fullName>
    </submittedName>
</protein>
<evidence type="ECO:0000313" key="2">
    <source>
        <dbReference type="EMBL" id="PNX66863.1"/>
    </source>
</evidence>
<feature type="compositionally biased region" description="Basic and acidic residues" evidence="1">
    <location>
        <begin position="68"/>
        <end position="83"/>
    </location>
</feature>
<dbReference type="AlphaFoldDB" id="A0A2K3KKU3"/>
<dbReference type="EMBL" id="ASHM01199748">
    <property type="protein sequence ID" value="PNX66863.1"/>
    <property type="molecule type" value="Genomic_DNA"/>
</dbReference>
<name>A0A2K3KKU3_TRIPR</name>
<organism evidence="2 3">
    <name type="scientific">Trifolium pratense</name>
    <name type="common">Red clover</name>
    <dbReference type="NCBI Taxonomy" id="57577"/>
    <lineage>
        <taxon>Eukaryota</taxon>
        <taxon>Viridiplantae</taxon>
        <taxon>Streptophyta</taxon>
        <taxon>Embryophyta</taxon>
        <taxon>Tracheophyta</taxon>
        <taxon>Spermatophyta</taxon>
        <taxon>Magnoliopsida</taxon>
        <taxon>eudicotyledons</taxon>
        <taxon>Gunneridae</taxon>
        <taxon>Pentapetalae</taxon>
        <taxon>rosids</taxon>
        <taxon>fabids</taxon>
        <taxon>Fabales</taxon>
        <taxon>Fabaceae</taxon>
        <taxon>Papilionoideae</taxon>
        <taxon>50 kb inversion clade</taxon>
        <taxon>NPAAA clade</taxon>
        <taxon>Hologalegina</taxon>
        <taxon>IRL clade</taxon>
        <taxon>Trifolieae</taxon>
        <taxon>Trifolium</taxon>
    </lineage>
</organism>